<evidence type="ECO:0000313" key="3">
    <source>
        <dbReference type="Proteomes" id="UP000001514"/>
    </source>
</evidence>
<feature type="compositionally biased region" description="Low complexity" evidence="1">
    <location>
        <begin position="247"/>
        <end position="268"/>
    </location>
</feature>
<name>D8QYN5_SELML</name>
<dbReference type="Proteomes" id="UP000001514">
    <property type="component" value="Unassembled WGS sequence"/>
</dbReference>
<keyword evidence="3" id="KW-1185">Reference proteome</keyword>
<feature type="compositionally biased region" description="Low complexity" evidence="1">
    <location>
        <begin position="275"/>
        <end position="299"/>
    </location>
</feature>
<feature type="compositionally biased region" description="Low complexity" evidence="1">
    <location>
        <begin position="59"/>
        <end position="84"/>
    </location>
</feature>
<dbReference type="OMA" id="WINSSGI"/>
<evidence type="ECO:0000256" key="1">
    <source>
        <dbReference type="SAM" id="MobiDB-lite"/>
    </source>
</evidence>
<dbReference type="AlphaFoldDB" id="D8QYN5"/>
<organism evidence="3">
    <name type="scientific">Selaginella moellendorffii</name>
    <name type="common">Spikemoss</name>
    <dbReference type="NCBI Taxonomy" id="88036"/>
    <lineage>
        <taxon>Eukaryota</taxon>
        <taxon>Viridiplantae</taxon>
        <taxon>Streptophyta</taxon>
        <taxon>Embryophyta</taxon>
        <taxon>Tracheophyta</taxon>
        <taxon>Lycopodiopsida</taxon>
        <taxon>Selaginellales</taxon>
        <taxon>Selaginellaceae</taxon>
        <taxon>Selaginella</taxon>
    </lineage>
</organism>
<dbReference type="EMBL" id="GL377569">
    <property type="protein sequence ID" value="EFJ34271.1"/>
    <property type="molecule type" value="Genomic_DNA"/>
</dbReference>
<dbReference type="Gramene" id="EFJ34271">
    <property type="protein sequence ID" value="EFJ34271"/>
    <property type="gene ID" value="SELMODRAFT_405465"/>
</dbReference>
<gene>
    <name evidence="2" type="ORF">SELMODRAFT_405465</name>
</gene>
<feature type="compositionally biased region" description="Low complexity" evidence="1">
    <location>
        <begin position="211"/>
        <end position="220"/>
    </location>
</feature>
<dbReference type="KEGG" id="smo:SELMODRAFT_405465"/>
<protein>
    <submittedName>
        <fullName evidence="2">Uncharacterized protein</fullName>
    </submittedName>
</protein>
<feature type="compositionally biased region" description="Low complexity" evidence="1">
    <location>
        <begin position="166"/>
        <end position="188"/>
    </location>
</feature>
<feature type="compositionally biased region" description="Polar residues" evidence="1">
    <location>
        <begin position="107"/>
        <end position="122"/>
    </location>
</feature>
<sequence length="485" mass="49203">MAPKGRSAASSTPSAAAESEASEPIAPAGEIAAVARGGEERRKMATSKEAGGSRQVPAGRGSSSSVPGKSGASAPSSGRAVGAAMTGKVEKSPSLGGGMAAATTAGEKSTSLRRQGTASSSPRAGMEVAVPGREKASSLRGQAAPSSPGAGMVSRGENPSSLEDQGGVSSSPGSSPATAEATGAAQEQGRGKGVAAEQGHGKSSSLGDQGGVSSSPGSSPATAKATGAAQEQGRGKGVAAEQGHGKSSSVPASSPSSGYGRQAESSRAGVGGGRASSSGRYGESSRAGAGRGRASSSGRHGVGGQGRGKLLYVRPLGWSEEAVPQHARCCVGRILTMRSEVDLKSLQSKDSRLSWINSSGICALFAKGYAVTVRHCVTDEDTDEDHNTEGGQQVSNERVEKAVSNNEEEVWVAYFPCYNSAGKPRARAFRFHVVKEDADLDVAILYLEGCNNTVYMQPITNLMQDQLLGKKVSTQITFMEILQRD</sequence>
<accession>D8QYN5</accession>
<evidence type="ECO:0000313" key="2">
    <source>
        <dbReference type="EMBL" id="EFJ34271.1"/>
    </source>
</evidence>
<dbReference type="InParanoid" id="D8QYN5"/>
<reference evidence="2 3" key="1">
    <citation type="journal article" date="2011" name="Science">
        <title>The Selaginella genome identifies genetic changes associated with the evolution of vascular plants.</title>
        <authorList>
            <person name="Banks J.A."/>
            <person name="Nishiyama T."/>
            <person name="Hasebe M."/>
            <person name="Bowman J.L."/>
            <person name="Gribskov M."/>
            <person name="dePamphilis C."/>
            <person name="Albert V.A."/>
            <person name="Aono N."/>
            <person name="Aoyama T."/>
            <person name="Ambrose B.A."/>
            <person name="Ashton N.W."/>
            <person name="Axtell M.J."/>
            <person name="Barker E."/>
            <person name="Barker M.S."/>
            <person name="Bennetzen J.L."/>
            <person name="Bonawitz N.D."/>
            <person name="Chapple C."/>
            <person name="Cheng C."/>
            <person name="Correa L.G."/>
            <person name="Dacre M."/>
            <person name="DeBarry J."/>
            <person name="Dreyer I."/>
            <person name="Elias M."/>
            <person name="Engstrom E.M."/>
            <person name="Estelle M."/>
            <person name="Feng L."/>
            <person name="Finet C."/>
            <person name="Floyd S.K."/>
            <person name="Frommer W.B."/>
            <person name="Fujita T."/>
            <person name="Gramzow L."/>
            <person name="Gutensohn M."/>
            <person name="Harholt J."/>
            <person name="Hattori M."/>
            <person name="Heyl A."/>
            <person name="Hirai T."/>
            <person name="Hiwatashi Y."/>
            <person name="Ishikawa M."/>
            <person name="Iwata M."/>
            <person name="Karol K.G."/>
            <person name="Koehler B."/>
            <person name="Kolukisaoglu U."/>
            <person name="Kubo M."/>
            <person name="Kurata T."/>
            <person name="Lalonde S."/>
            <person name="Li K."/>
            <person name="Li Y."/>
            <person name="Litt A."/>
            <person name="Lyons E."/>
            <person name="Manning G."/>
            <person name="Maruyama T."/>
            <person name="Michael T.P."/>
            <person name="Mikami K."/>
            <person name="Miyazaki S."/>
            <person name="Morinaga S."/>
            <person name="Murata T."/>
            <person name="Mueller-Roeber B."/>
            <person name="Nelson D.R."/>
            <person name="Obara M."/>
            <person name="Oguri Y."/>
            <person name="Olmstead R.G."/>
            <person name="Onodera N."/>
            <person name="Petersen B.L."/>
            <person name="Pils B."/>
            <person name="Prigge M."/>
            <person name="Rensing S.A."/>
            <person name="Riano-Pachon D.M."/>
            <person name="Roberts A.W."/>
            <person name="Sato Y."/>
            <person name="Scheller H.V."/>
            <person name="Schulz B."/>
            <person name="Schulz C."/>
            <person name="Shakirov E.V."/>
            <person name="Shibagaki N."/>
            <person name="Shinohara N."/>
            <person name="Shippen D.E."/>
            <person name="Soerensen I."/>
            <person name="Sotooka R."/>
            <person name="Sugimoto N."/>
            <person name="Sugita M."/>
            <person name="Sumikawa N."/>
            <person name="Tanurdzic M."/>
            <person name="Theissen G."/>
            <person name="Ulvskov P."/>
            <person name="Wakazuki S."/>
            <person name="Weng J.K."/>
            <person name="Willats W.W."/>
            <person name="Wipf D."/>
            <person name="Wolf P.G."/>
            <person name="Yang L."/>
            <person name="Zimmer A.D."/>
            <person name="Zhu Q."/>
            <person name="Mitros T."/>
            <person name="Hellsten U."/>
            <person name="Loque D."/>
            <person name="Otillar R."/>
            <person name="Salamov A."/>
            <person name="Schmutz J."/>
            <person name="Shapiro H."/>
            <person name="Lindquist E."/>
            <person name="Lucas S."/>
            <person name="Rokhsar D."/>
            <person name="Grigoriev I.V."/>
        </authorList>
    </citation>
    <scope>NUCLEOTIDE SEQUENCE [LARGE SCALE GENOMIC DNA]</scope>
</reference>
<proteinExistence type="predicted"/>
<feature type="region of interest" description="Disordered" evidence="1">
    <location>
        <begin position="1"/>
        <end position="306"/>
    </location>
</feature>
<feature type="compositionally biased region" description="Low complexity" evidence="1">
    <location>
        <begin position="7"/>
        <end position="35"/>
    </location>
</feature>
<dbReference type="HOGENOM" id="CLU_563105_0_0_1"/>